<proteinExistence type="predicted"/>
<feature type="compositionally biased region" description="Basic and acidic residues" evidence="3">
    <location>
        <begin position="104"/>
        <end position="124"/>
    </location>
</feature>
<dbReference type="Pfam" id="PF00630">
    <property type="entry name" value="Filamin"/>
    <property type="match status" value="1"/>
</dbReference>
<feature type="region of interest" description="Disordered" evidence="3">
    <location>
        <begin position="1345"/>
        <end position="1375"/>
    </location>
</feature>
<dbReference type="GeneID" id="20039385"/>
<feature type="compositionally biased region" description="Basic and acidic residues" evidence="3">
    <location>
        <begin position="179"/>
        <end position="208"/>
    </location>
</feature>
<feature type="compositionally biased region" description="Low complexity" evidence="3">
    <location>
        <begin position="1364"/>
        <end position="1375"/>
    </location>
</feature>
<accession>W7A1R8</accession>
<dbReference type="SUPFAM" id="SSF81296">
    <property type="entry name" value="E set domains"/>
    <property type="match status" value="1"/>
</dbReference>
<feature type="repeat" description="Filamin" evidence="1">
    <location>
        <begin position="1117"/>
        <end position="1161"/>
    </location>
</feature>
<feature type="compositionally biased region" description="Basic residues" evidence="3">
    <location>
        <begin position="209"/>
        <end position="227"/>
    </location>
</feature>
<evidence type="ECO:0000256" key="3">
    <source>
        <dbReference type="SAM" id="MobiDB-lite"/>
    </source>
</evidence>
<organism evidence="4 5">
    <name type="scientific">Plasmodium inui San Antonio 1</name>
    <dbReference type="NCBI Taxonomy" id="1237626"/>
    <lineage>
        <taxon>Eukaryota</taxon>
        <taxon>Sar</taxon>
        <taxon>Alveolata</taxon>
        <taxon>Apicomplexa</taxon>
        <taxon>Aconoidasida</taxon>
        <taxon>Haemosporida</taxon>
        <taxon>Plasmodiidae</taxon>
        <taxon>Plasmodium</taxon>
        <taxon>Plasmodium (Plasmodium)</taxon>
    </lineage>
</organism>
<dbReference type="InterPro" id="IPR017868">
    <property type="entry name" value="Filamin/ABP280_repeat-like"/>
</dbReference>
<evidence type="ECO:0000256" key="2">
    <source>
        <dbReference type="SAM" id="Coils"/>
    </source>
</evidence>
<feature type="compositionally biased region" description="Low complexity" evidence="3">
    <location>
        <begin position="1311"/>
        <end position="1330"/>
    </location>
</feature>
<feature type="coiled-coil region" evidence="2">
    <location>
        <begin position="1848"/>
        <end position="1889"/>
    </location>
</feature>
<protein>
    <submittedName>
        <fullName evidence="4">Uncharacterized protein</fullName>
    </submittedName>
</protein>
<name>W7A1R8_9APIC</name>
<sequence>MCFISARINTDQCFSFPSRGYEAITCKRSQGEDTAETKDAGKAEAECATTNEAKTVGRWVEKGPKVGHAKLGVPKGRKANKAKAEEAKAKQAQLKSAQPKRVQAKGDHPESDRLEGDRFKREHPQNAQHKTTRVGCTLKKVAEGSDSDLGEEPLEAYSGAIPWVKSEGGIIKGGVYKEEKRKGERRKDEKGKAEKRKGEKHKERDIKTRAHKKGRREGTPRRSHRKERQPQVCALLDGSEDASALSCAESSTLSLASGTSENSSLYWGEDNLIEIFIGQAKLKSQQTDCSHYEQAFCVSYFVYEDPLEIFSLFQGVSWLPELRNRCTSLNRIEFKPKENIKKTYSSAYININQCVHLRRRHNEVLNIVDDGIAYVFISIIGVNLKEYEQFFYQSEYATIKGGTTSPPGTSYIRSDVVKPLNRFYHPGGIIPNMDEEYQRGVEDIPFGKNLAEKYKKEIESELDSMREKKIVIERDYKKFLHILGSSIVPIKVSNEGELKKVENMCTKDSYNVYPHEVIRAIFYNYIDLFRKNKKANLFHLISKHEEELLPVGRLNIQSKEVKKDVLPPGDLLHEEDIFHNLSRSNGGSDAHNVAKKILKYVTVRRTSRGEEEDSFVKEIKKLFSHLVVELNKKYPKRMNQSFSYFEKSLHKMDDMNGQEKFRKKIRKKLFKMLGLSKRRFQNELCPAGSRISEVPCSHLIVYVHCVSNIALKLSSLKDFTDVKLFHGIIFWEEEGNSLHNLQNLSDRKRRTIRLTSQNGIQVDYYCATECEQQSHKVGGEKQDVVCLKLNFNSPVILPYNYNASSCRLNFVLLHRGIPLLRLGESGRREDSCNYDVLYDNCCYAINDKTPFNEGDKVKRTLQIHRHYLKTKGHDPFTESSRPSVEFSFYTHPKNSTFFSEPKYKLLYKNRMKSNLGEDITHSAYSAPNFGRDKLVFHFFDDFADDPRLEKANRRCPFKSYFFVPVMGREMQERSPVGKRGDTPSRHAQSYETPLRNAPSSAVRMHGQRGASPLEALIQVVHLAVAEGGGLKGGEINSWHSFYVHTKNYRKKKIYGGKHVQIRIQIEPLGYLHLDYGADPCRDGEVNKKTLTCYAPNKGLMGSDKFCFNSFSEIHELVDYKVEDLKNGTYEVTYQVHKVGRKLLYIFCDGIDVVGSPYEIEATPSDADPKSCKILGKGATQCLATPVLDLDSGPWVGGRLGKQQYENGFVGGEVNRDASLNGDVAVNQGGHLEVSIGAPLSSIYTKAGLVPSGGNLDGSAPPLESSLQLESAEPGGSAPEANVQKGFDGTASAGGVYRAVLPVEGRPGETHPSFTASATATPTSAPTAVSPQGEHQLHIISVTKREVSTDLGAPKTEEVSDQCASEEASGSRSSARRIPYCSDEANKLFSQPKYYDEIEGENITKMDKANKQRCAEILEETQIVNTFTVILCDKNGVKLSIGNDNVKVVGKNGAQIKRLVDNNNGSYTVEYVAHFKREGKTKKMFDDEDIKQVQTFYEEFLIQCSKKHNDNYLIEDFQRRFHQGGIPICCQIHVYINEVEMFGSPLKPIIMNIPQILHFFNLYFQFTYSGLLLKSFELLLNCNDYQGCMSSLSSFYSTFLEVVESEQGRSKSIDSGSFPTMIPFVSPKGSDDEVKAENFFFNIPLNIFDLRKGALVDSSLPVGEIPHGHTKWGEQQKGAVAKYTKGDPLHERAIHEMNESSFVNEWLHMHMHKSKLSKTDAKYDLGMNLAYSLSNIILQHLIYLKQYKFFINSKQYENGLLQDNILTHFRKLLEEEYNKMFAYQTKNIIQYCEKIENVKFSGLEELIKVYKGIASELRKLKKNDLADDFDKCCEHMCQELYLHNIECSLLRKEAMLDKYEQVIDQKMEKVDQIKERLKKYERNEVDMERISKMCSVKRDKGIQTNDYLSLSHKNNFLTALIESRKDKPSAGEGQMKNEQTKQFHLEETQIRDMVRKYWRNASTYDIFVSIKKTMNNCPRLKTSLDETFNYYSCSVKKENKMKEFQIKKMQEIKMVENLDNLKMIDLNEDNNNLLSHNDLSTFHLTYNAYVAFLVDLRCNKFFIKDLENVLWLFEKFSIQHHSFRNLYNPYGFLRVIPKYFFIAFVRELSYLNMLYVISECVVTNNEDEKIFLNINHPSRLSAFHHFVKYHFVPFYEELSLEPNFQNFKQNLIEYNEEEVDPDSTRDTWSSGGGVITTTTPHINPLDLETYFNNELPLLVRHRNFEKTFPLLFDYYSELSSPRGAPFQERAGATTQGEVVQGQTISDAANKDNSTNIANQVVKGETAPCPEKHVSVAIFIRFLREFGLIPHFFSNQMAIQTLQGFMQKKGKKKLNYEDFSHAIIISICECVKKNILTQYNMLKVNNQLNSKIQTEKILNRSYIQYEAKELIYLFGFADMELVRSKLAG</sequence>
<feature type="region of interest" description="Disordered" evidence="3">
    <location>
        <begin position="1302"/>
        <end position="1333"/>
    </location>
</feature>
<feature type="region of interest" description="Disordered" evidence="3">
    <location>
        <begin position="972"/>
        <end position="1000"/>
    </location>
</feature>
<keyword evidence="5" id="KW-1185">Reference proteome</keyword>
<feature type="region of interest" description="Disordered" evidence="3">
    <location>
        <begin position="179"/>
        <end position="231"/>
    </location>
</feature>
<dbReference type="OrthoDB" id="5334309at2759"/>
<gene>
    <name evidence="4" type="ORF">C922_04111</name>
</gene>
<dbReference type="EMBL" id="KI965478">
    <property type="protein sequence ID" value="EUD65605.1"/>
    <property type="molecule type" value="Genomic_DNA"/>
</dbReference>
<dbReference type="InterPro" id="IPR014756">
    <property type="entry name" value="Ig_E-set"/>
</dbReference>
<reference evidence="4 5" key="1">
    <citation type="submission" date="2013-02" db="EMBL/GenBank/DDBJ databases">
        <title>The Genome Sequence of Plasmodium inui San Antonio 1.</title>
        <authorList>
            <consortium name="The Broad Institute Genome Sequencing Platform"/>
            <consortium name="The Broad Institute Genome Sequencing Center for Infectious Disease"/>
            <person name="Neafsey D."/>
            <person name="Cheeseman I."/>
            <person name="Volkman S."/>
            <person name="Adams J."/>
            <person name="Walker B."/>
            <person name="Young S.K."/>
            <person name="Zeng Q."/>
            <person name="Gargeya S."/>
            <person name="Fitzgerald M."/>
            <person name="Haas B."/>
            <person name="Abouelleil A."/>
            <person name="Alvarado L."/>
            <person name="Arachchi H.M."/>
            <person name="Berlin A.M."/>
            <person name="Chapman S.B."/>
            <person name="Dewar J."/>
            <person name="Goldberg J."/>
            <person name="Griggs A."/>
            <person name="Gujja S."/>
            <person name="Hansen M."/>
            <person name="Howarth C."/>
            <person name="Imamovic A."/>
            <person name="Larimer J."/>
            <person name="McCowan C."/>
            <person name="Murphy C."/>
            <person name="Neiman D."/>
            <person name="Pearson M."/>
            <person name="Priest M."/>
            <person name="Roberts A."/>
            <person name="Saif S."/>
            <person name="Shea T."/>
            <person name="Sisk P."/>
            <person name="Sykes S."/>
            <person name="Wortman J."/>
            <person name="Nusbaum C."/>
            <person name="Birren B."/>
        </authorList>
    </citation>
    <scope>NUCLEOTIDE SEQUENCE [LARGE SCALE GENOMIC DNA]</scope>
    <source>
        <strain evidence="4 5">San Antonio 1</strain>
    </source>
</reference>
<evidence type="ECO:0000313" key="4">
    <source>
        <dbReference type="EMBL" id="EUD65605.1"/>
    </source>
</evidence>
<feature type="compositionally biased region" description="Low complexity" evidence="3">
    <location>
        <begin position="90"/>
        <end position="100"/>
    </location>
</feature>
<dbReference type="Proteomes" id="UP000030640">
    <property type="component" value="Unassembled WGS sequence"/>
</dbReference>
<evidence type="ECO:0000256" key="1">
    <source>
        <dbReference type="PROSITE-ProRule" id="PRU00087"/>
    </source>
</evidence>
<evidence type="ECO:0000313" key="5">
    <source>
        <dbReference type="Proteomes" id="UP000030640"/>
    </source>
</evidence>
<keyword evidence="2" id="KW-0175">Coiled coil</keyword>
<feature type="coiled-coil region" evidence="2">
    <location>
        <begin position="448"/>
        <end position="475"/>
    </location>
</feature>
<feature type="region of interest" description="Disordered" evidence="3">
    <location>
        <begin position="1254"/>
        <end position="1288"/>
    </location>
</feature>
<dbReference type="Gene3D" id="2.60.40.10">
    <property type="entry name" value="Immunoglobulins"/>
    <property type="match status" value="2"/>
</dbReference>
<dbReference type="PROSITE" id="PS50194">
    <property type="entry name" value="FILAMIN_REPEAT"/>
    <property type="match status" value="1"/>
</dbReference>
<dbReference type="VEuPathDB" id="PlasmoDB:C922_04111"/>
<dbReference type="RefSeq" id="XP_008817918.1">
    <property type="nucleotide sequence ID" value="XM_008819696.1"/>
</dbReference>
<feature type="region of interest" description="Disordered" evidence="3">
    <location>
        <begin position="89"/>
        <end position="139"/>
    </location>
</feature>
<dbReference type="InterPro" id="IPR013783">
    <property type="entry name" value="Ig-like_fold"/>
</dbReference>